<keyword evidence="2" id="KW-0732">Signal</keyword>
<evidence type="ECO:0008006" key="5">
    <source>
        <dbReference type="Google" id="ProtNLM"/>
    </source>
</evidence>
<accession>A0A108U950</accession>
<evidence type="ECO:0000313" key="3">
    <source>
        <dbReference type="EMBL" id="KWS04832.1"/>
    </source>
</evidence>
<protein>
    <recommendedName>
        <fullName evidence="5">Beta propeller domain-containing protein</fullName>
    </recommendedName>
</protein>
<dbReference type="Proteomes" id="UP000023435">
    <property type="component" value="Unassembled WGS sequence"/>
</dbReference>
<dbReference type="InterPro" id="IPR019198">
    <property type="entry name" value="Beta_propeller_containing"/>
</dbReference>
<gene>
    <name evidence="3" type="ORF">AZ78_2382</name>
</gene>
<keyword evidence="4" id="KW-1185">Reference proteome</keyword>
<dbReference type="OrthoDB" id="7439267at2"/>
<proteinExistence type="predicted"/>
<organism evidence="3 4">
    <name type="scientific">Lysobacter capsici AZ78</name>
    <dbReference type="NCBI Taxonomy" id="1444315"/>
    <lineage>
        <taxon>Bacteria</taxon>
        <taxon>Pseudomonadati</taxon>
        <taxon>Pseudomonadota</taxon>
        <taxon>Gammaproteobacteria</taxon>
        <taxon>Lysobacterales</taxon>
        <taxon>Lysobacteraceae</taxon>
        <taxon>Lysobacter</taxon>
    </lineage>
</organism>
<sequence length="639" mass="70278">MKLPHLTCWLLLVLGAYPASAATAAKTNTNTNTKTLRPFASEREFRAFVATLRRSQPVHEAPPPSPVASMPAPMLSPPASAKADSTTLDRIQVTGSRVSALADESITNVQTQGVDEGDIVKKQGDYLIVLRRGRLFTVRIGGDRLQPVSSIDAFAPNSDPNQTWYDEMLVSRDTVVVIGYSYDRGGTEVGVFDLNAQGQLKYRATYQLRSNDYYSASNYASRLIGRTLIFYSPLALRPGSDLAQSMPALRHWRRGATPADFKRILPATRIYRSAAPVDHDDFPTLHTVASCDLDAQPMRCTATAVLGPASRSFYVSSDSVYVWTSSWRPKPGTPNAAIVRIPLDGAAPTGLRASGSPWDQMSFLQRDGWLNVLVGSQSDGEGMWSSRSNAGELALLRVRLDSFGDGRAVAARKAYRLLPELNGEDADLHARFIGDWLVYGAGDNWSDNAPPLRAYALRYADTAAVTTLALKHQVERVDALGDDAVLVGGNEDDDHLYFSSVHLDRGARVADTYVQRDARQGDERTHGFFYRAQDEDRGILGLPVLSEDNSDREQASVLFLRNQRLTLSALGQLSSKGDPNVDDGCKVSCVDWYGNARPIFIGDRVFALLGYELVEGRDDGNRIRERRRTDFSPRVKVSP</sequence>
<evidence type="ECO:0000256" key="2">
    <source>
        <dbReference type="SAM" id="SignalP"/>
    </source>
</evidence>
<dbReference type="Pfam" id="PF09826">
    <property type="entry name" value="Beta_propel"/>
    <property type="match status" value="1"/>
</dbReference>
<dbReference type="AlphaFoldDB" id="A0A108U950"/>
<dbReference type="RefSeq" id="WP_082723871.1">
    <property type="nucleotide sequence ID" value="NZ_JAJA02000001.1"/>
</dbReference>
<feature type="region of interest" description="Disordered" evidence="1">
    <location>
        <begin position="55"/>
        <end position="86"/>
    </location>
</feature>
<evidence type="ECO:0000313" key="4">
    <source>
        <dbReference type="Proteomes" id="UP000023435"/>
    </source>
</evidence>
<feature type="signal peptide" evidence="2">
    <location>
        <begin position="1"/>
        <end position="21"/>
    </location>
</feature>
<feature type="chain" id="PRO_5007131710" description="Beta propeller domain-containing protein" evidence="2">
    <location>
        <begin position="22"/>
        <end position="639"/>
    </location>
</feature>
<feature type="compositionally biased region" description="Low complexity" evidence="1">
    <location>
        <begin position="67"/>
        <end position="83"/>
    </location>
</feature>
<name>A0A108U950_9GAMM</name>
<evidence type="ECO:0000256" key="1">
    <source>
        <dbReference type="SAM" id="MobiDB-lite"/>
    </source>
</evidence>
<reference evidence="3 4" key="1">
    <citation type="journal article" date="2014" name="Genome Announc.">
        <title>Draft Genome Sequence of Lysobacter capsici AZ78, a Bacterium Antagonistic to Plant-Pathogenic Oomycetes.</title>
        <authorList>
            <person name="Puopolo G."/>
            <person name="Sonego P."/>
            <person name="Engelen K."/>
            <person name="Pertot I."/>
        </authorList>
    </citation>
    <scope>NUCLEOTIDE SEQUENCE [LARGE SCALE GENOMIC DNA]</scope>
    <source>
        <strain evidence="3 4">AZ78</strain>
    </source>
</reference>
<dbReference type="EMBL" id="JAJA02000001">
    <property type="protein sequence ID" value="KWS04832.1"/>
    <property type="molecule type" value="Genomic_DNA"/>
</dbReference>
<comment type="caution">
    <text evidence="3">The sequence shown here is derived from an EMBL/GenBank/DDBJ whole genome shotgun (WGS) entry which is preliminary data.</text>
</comment>